<organism evidence="2 3">
    <name type="scientific">Microtetraspora glauca</name>
    <dbReference type="NCBI Taxonomy" id="1996"/>
    <lineage>
        <taxon>Bacteria</taxon>
        <taxon>Bacillati</taxon>
        <taxon>Actinomycetota</taxon>
        <taxon>Actinomycetes</taxon>
        <taxon>Streptosporangiales</taxon>
        <taxon>Streptosporangiaceae</taxon>
        <taxon>Microtetraspora</taxon>
    </lineage>
</organism>
<comment type="caution">
    <text evidence="2">The sequence shown here is derived from an EMBL/GenBank/DDBJ whole genome shotgun (WGS) entry which is preliminary data.</text>
</comment>
<gene>
    <name evidence="2" type="ORF">AB0I59_22330</name>
</gene>
<protein>
    <submittedName>
        <fullName evidence="2">CHAT domain-containing protein</fullName>
    </submittedName>
</protein>
<name>A0ABV3GIA8_MICGL</name>
<accession>A0ABV3GIA8</accession>
<sequence>MNFDEMHGVRDRWIEDLISSVIDTLDEDPSNLVPTFVFRTGIGRLPQALTVVRIALLDSIAIESTSIAEELQSHDLTAYGLAAADVRNRLVLPVIRRFRVSGAPWARWWDVAGLFEALVELWTAERLLVHSSTRVRHELRTIWKVQDERKLDCLLKCRISPYAYLPEDVLEEGPLSIPAQILQKHTRHPLTIDLDEQVRQRHPEFGNRPDLMEVLRRSLLRVQLEARLTRLPGWADSSEDEFTKEIVNAFTAWDNDFARCMQSMTAHEVELLQEHEPERIRRNIILSAARDYSAHIPADLDVLSSSRDLQSEPAYAAPWIVDKVVVDGARSWHASTGPLSAWFIAAETDDQEIMLRRLLASGSFGLGCGIRDTTVQLRINLSGSSDEEEPPLEVPFFYRMSQVGSAWELLLMSAVGRVRLVGLRLTPDGEVRVVGANSIELPKSLIHTLETNSLNALRNSVGDDMEKLRHEIETCDVAEVSLELFMACELAKAEDLLEELTALSPVNVDSIPWTRFRQASRALANARADRAATAADGGDPEKFDQPIKRAIESRQRALEVARTWSPKSLKHDNRLRSLVASLPDSRTSFAHLMIKNEKLYLLTLVQSPEPLIEWRYLRVSVADLLMLCSRWTTGTAQQRREMISDGSMLPLRDIAKSVISALPPETGVRRLILSPVAPLDLLPLHAIPIDDEDDTAGLLDYFDEITHAPTLAIAAKLAQATASPSGYPLIVAQLGGHLPDLPLLKMPVAEAAIFSVLYQDARELVAGHATRNAVIEAMSGAKVVHIACHTLFTGDRWGDGLILDGRSLGSALLSAGHIMAETDLRGAELVVLSSCHTAGHASLGSAVQTVRGLEAAFLARGARAVISSLWSVSDIPALVFSTVLHANIAGGATVGQAYSGAIKYLRSRDWNLVPPAADAAHMISPERWAEVHLDLCCPDWRILMDRHADDGVAMWGTFKLSGAAWR</sequence>
<evidence type="ECO:0000313" key="2">
    <source>
        <dbReference type="EMBL" id="MEV0971370.1"/>
    </source>
</evidence>
<dbReference type="Pfam" id="PF12770">
    <property type="entry name" value="CHAT"/>
    <property type="match status" value="1"/>
</dbReference>
<evidence type="ECO:0000313" key="3">
    <source>
        <dbReference type="Proteomes" id="UP001551675"/>
    </source>
</evidence>
<reference evidence="2 3" key="1">
    <citation type="submission" date="2024-06" db="EMBL/GenBank/DDBJ databases">
        <title>The Natural Products Discovery Center: Release of the First 8490 Sequenced Strains for Exploring Actinobacteria Biosynthetic Diversity.</title>
        <authorList>
            <person name="Kalkreuter E."/>
            <person name="Kautsar S.A."/>
            <person name="Yang D."/>
            <person name="Bader C.D."/>
            <person name="Teijaro C.N."/>
            <person name="Fluegel L."/>
            <person name="Davis C.M."/>
            <person name="Simpson J.R."/>
            <person name="Lauterbach L."/>
            <person name="Steele A.D."/>
            <person name="Gui C."/>
            <person name="Meng S."/>
            <person name="Li G."/>
            <person name="Viehrig K."/>
            <person name="Ye F."/>
            <person name="Su P."/>
            <person name="Kiefer A.F."/>
            <person name="Nichols A."/>
            <person name="Cepeda A.J."/>
            <person name="Yan W."/>
            <person name="Fan B."/>
            <person name="Jiang Y."/>
            <person name="Adhikari A."/>
            <person name="Zheng C.-J."/>
            <person name="Schuster L."/>
            <person name="Cowan T.M."/>
            <person name="Smanski M.J."/>
            <person name="Chevrette M.G."/>
            <person name="De Carvalho L.P.S."/>
            <person name="Shen B."/>
        </authorList>
    </citation>
    <scope>NUCLEOTIDE SEQUENCE [LARGE SCALE GENOMIC DNA]</scope>
    <source>
        <strain evidence="2 3">NPDC050100</strain>
    </source>
</reference>
<keyword evidence="3" id="KW-1185">Reference proteome</keyword>
<dbReference type="EMBL" id="JBFALK010000012">
    <property type="protein sequence ID" value="MEV0971370.1"/>
    <property type="molecule type" value="Genomic_DNA"/>
</dbReference>
<dbReference type="Proteomes" id="UP001551675">
    <property type="component" value="Unassembled WGS sequence"/>
</dbReference>
<dbReference type="RefSeq" id="WP_358135596.1">
    <property type="nucleotide sequence ID" value="NZ_JBFALK010000012.1"/>
</dbReference>
<feature type="domain" description="CHAT" evidence="1">
    <location>
        <begin position="655"/>
        <end position="929"/>
    </location>
</feature>
<evidence type="ECO:0000259" key="1">
    <source>
        <dbReference type="Pfam" id="PF12770"/>
    </source>
</evidence>
<proteinExistence type="predicted"/>
<dbReference type="InterPro" id="IPR024983">
    <property type="entry name" value="CHAT_dom"/>
</dbReference>